<dbReference type="Gene3D" id="1.10.238.20">
    <property type="entry name" value="Pheromone/general odorant binding protein domain"/>
    <property type="match status" value="1"/>
</dbReference>
<feature type="signal peptide" evidence="2">
    <location>
        <begin position="1"/>
        <end position="17"/>
    </location>
</feature>
<evidence type="ECO:0000313" key="5">
    <source>
        <dbReference type="RefSeq" id="XP_013176078.1"/>
    </source>
</evidence>
<dbReference type="AlphaFoldDB" id="A0A194PVX5"/>
<dbReference type="CDD" id="cd23992">
    <property type="entry name" value="PBP_GOBP"/>
    <property type="match status" value="1"/>
</dbReference>
<organism evidence="3 4">
    <name type="scientific">Papilio xuthus</name>
    <name type="common">Asian swallowtail butterfly</name>
    <dbReference type="NCBI Taxonomy" id="66420"/>
    <lineage>
        <taxon>Eukaryota</taxon>
        <taxon>Metazoa</taxon>
        <taxon>Ecdysozoa</taxon>
        <taxon>Arthropoda</taxon>
        <taxon>Hexapoda</taxon>
        <taxon>Insecta</taxon>
        <taxon>Pterygota</taxon>
        <taxon>Neoptera</taxon>
        <taxon>Endopterygota</taxon>
        <taxon>Lepidoptera</taxon>
        <taxon>Glossata</taxon>
        <taxon>Ditrysia</taxon>
        <taxon>Papilionoidea</taxon>
        <taxon>Papilionidae</taxon>
        <taxon>Papilioninae</taxon>
        <taxon>Papilio</taxon>
    </lineage>
</organism>
<dbReference type="OrthoDB" id="8194670at2759"/>
<dbReference type="EMBL" id="KQ459589">
    <property type="protein sequence ID" value="KPI97536.1"/>
    <property type="molecule type" value="Genomic_DNA"/>
</dbReference>
<dbReference type="RefSeq" id="XP_013176078.1">
    <property type="nucleotide sequence ID" value="XM_013320624.1"/>
</dbReference>
<evidence type="ECO:0000313" key="4">
    <source>
        <dbReference type="Proteomes" id="UP000053268"/>
    </source>
</evidence>
<reference evidence="3 4" key="1">
    <citation type="journal article" date="2015" name="Nat. Commun.">
        <title>Outbred genome sequencing and CRISPR/Cas9 gene editing in butterflies.</title>
        <authorList>
            <person name="Li X."/>
            <person name="Fan D."/>
            <person name="Zhang W."/>
            <person name="Liu G."/>
            <person name="Zhang L."/>
            <person name="Zhao L."/>
            <person name="Fang X."/>
            <person name="Chen L."/>
            <person name="Dong Y."/>
            <person name="Chen Y."/>
            <person name="Ding Y."/>
            <person name="Zhao R."/>
            <person name="Feng M."/>
            <person name="Zhu Y."/>
            <person name="Feng Y."/>
            <person name="Jiang X."/>
            <person name="Zhu D."/>
            <person name="Xiang H."/>
            <person name="Feng X."/>
            <person name="Li S."/>
            <person name="Wang J."/>
            <person name="Zhang G."/>
            <person name="Kronforst M.R."/>
            <person name="Wang W."/>
        </authorList>
    </citation>
    <scope>NUCLEOTIDE SEQUENCE [LARGE SCALE GENOMIC DNA]</scope>
    <source>
        <strain evidence="3">Ya'a_city_454_Px</strain>
        <tissue evidence="3">Whole body</tissue>
    </source>
</reference>
<dbReference type="PANTHER" id="PTHR11857:SF4">
    <property type="entry name" value="GENERAL ODORANT-BINDING PROTEIN 69A"/>
    <property type="match status" value="1"/>
</dbReference>
<dbReference type="InterPro" id="IPR036728">
    <property type="entry name" value="PBP_GOBP_sf"/>
</dbReference>
<feature type="chain" id="PRO_5044554384" evidence="2">
    <location>
        <begin position="18"/>
        <end position="139"/>
    </location>
</feature>
<sequence>MLYFVVALSVLSVVALGDQSKPVIHLPPIVLNVAKEAASTCLKETGASQEVSDNFFKLKFGSDPDSKNFIYCLCRKTNYADEDGHLNEALLTLFEGNEHKDAVAKVIDTCNKHQESNKIDTMYKTVECFYKNTPVHLSV</sequence>
<dbReference type="SUPFAM" id="SSF47565">
    <property type="entry name" value="Insect pheromone/odorant-binding proteins"/>
    <property type="match status" value="1"/>
</dbReference>
<keyword evidence="4" id="KW-1185">Reference proteome</keyword>
<evidence type="ECO:0000256" key="2">
    <source>
        <dbReference type="SAM" id="SignalP"/>
    </source>
</evidence>
<dbReference type="GO" id="GO:0005549">
    <property type="term" value="F:odorant binding"/>
    <property type="evidence" value="ECO:0007669"/>
    <property type="project" value="InterPro"/>
</dbReference>
<dbReference type="SMART" id="SM00708">
    <property type="entry name" value="PhBP"/>
    <property type="match status" value="1"/>
</dbReference>
<name>A0A194PVX5_PAPXU</name>
<keyword evidence="1 2" id="KW-0732">Signal</keyword>
<accession>A0A194PVX5</accession>
<dbReference type="GO" id="GO:0005615">
    <property type="term" value="C:extracellular space"/>
    <property type="evidence" value="ECO:0007669"/>
    <property type="project" value="TreeGrafter"/>
</dbReference>
<dbReference type="GO" id="GO:0007608">
    <property type="term" value="P:sensory perception of smell"/>
    <property type="evidence" value="ECO:0007669"/>
    <property type="project" value="TreeGrafter"/>
</dbReference>
<dbReference type="Pfam" id="PF01395">
    <property type="entry name" value="PBP_GOBP"/>
    <property type="match status" value="1"/>
</dbReference>
<protein>
    <submittedName>
        <fullName evidence="3">Pheromone-binding protein-related protein 1</fullName>
    </submittedName>
    <submittedName>
        <fullName evidence="5">Uncharacterized protein LOC106124155</fullName>
    </submittedName>
</protein>
<dbReference type="KEGG" id="pxu:106124155"/>
<evidence type="ECO:0000256" key="1">
    <source>
        <dbReference type="ARBA" id="ARBA00022729"/>
    </source>
</evidence>
<dbReference type="Proteomes" id="UP000053268">
    <property type="component" value="Unassembled WGS sequence"/>
</dbReference>
<gene>
    <name evidence="5" type="primary">LOC106124155</name>
    <name evidence="3" type="ORF">RR46_07283</name>
</gene>
<dbReference type="Proteomes" id="UP000694872">
    <property type="component" value="Unplaced"/>
</dbReference>
<evidence type="ECO:0000313" key="3">
    <source>
        <dbReference type="EMBL" id="KPI97536.1"/>
    </source>
</evidence>
<proteinExistence type="predicted"/>
<reference evidence="5" key="2">
    <citation type="submission" date="2025-04" db="UniProtKB">
        <authorList>
            <consortium name="RefSeq"/>
        </authorList>
    </citation>
    <scope>IDENTIFICATION</scope>
</reference>
<dbReference type="InterPro" id="IPR006170">
    <property type="entry name" value="PBP/GOBP"/>
</dbReference>
<dbReference type="GeneID" id="106124155"/>
<dbReference type="PANTHER" id="PTHR11857">
    <property type="entry name" value="ODORANT BINDING PROTEIN-RELATED"/>
    <property type="match status" value="1"/>
</dbReference>